<sequence>MDSAPGVNTISGEDGIVAGAPKPPPPPDFVFGSFPPKAVEPANLLSHAPGENDQDHGLREVVRFFQCCKCSRLFRSPVTLGCGHPFCRNCLELEEDGTPLENESPQDTAEVPCPLCGRRTPLCLIRPDVSFTKIMYLVRDVLAAAIRQSPQTPIALKEEAMDGGPPAIASDRFTYPHGGRLLATFAMADKGLLRYPATVIYEDHPRADNDRLDAALLGQLRLALRPELDCPICQSILLKPTTLSCGHTFCRHCIFRASDNTGSCRCPVCREPIRFVNKYKGLPTNEWLVSLVDSLYSEEIFEWGCTVREDEQPGTTHMPMPLFICAALFPGLRCTFQVFEEQYRLMIRRCIQHGDRTFGVVMRNMDKAPQGPLGITDFMEYGTMMQIVAWEYKPDGRSLIQARGLHRFRIVQHGVHDGYRVADVVRVDDLSLDEEIRAERREMAIARHLRSRVPDNADEPLPLPRQPSRSTWPYPPELNSLNMFEVHDRVLALVNQLLSTINDAKSERTRRLYGECLGNPYWAAMACGMPSELRYEMLVTLSERERLKMAYGYVVGLLGRIKGDG</sequence>
<evidence type="ECO:0000256" key="5">
    <source>
        <dbReference type="SAM" id="MobiDB-lite"/>
    </source>
</evidence>
<evidence type="ECO:0000259" key="7">
    <source>
        <dbReference type="PROSITE" id="PS51787"/>
    </source>
</evidence>
<keyword evidence="9" id="KW-1185">Reference proteome</keyword>
<dbReference type="SUPFAM" id="SSF88697">
    <property type="entry name" value="PUA domain-like"/>
    <property type="match status" value="1"/>
</dbReference>
<name>A0A6A6JY22_WESOR</name>
<evidence type="ECO:0000256" key="2">
    <source>
        <dbReference type="ARBA" id="ARBA00022771"/>
    </source>
</evidence>
<dbReference type="Proteomes" id="UP000800097">
    <property type="component" value="Unassembled WGS sequence"/>
</dbReference>
<feature type="domain" description="RING-type" evidence="6">
    <location>
        <begin position="230"/>
        <end position="270"/>
    </location>
</feature>
<dbReference type="SUPFAM" id="SSF57850">
    <property type="entry name" value="RING/U-box"/>
    <property type="match status" value="2"/>
</dbReference>
<feature type="domain" description="RING-type" evidence="6">
    <location>
        <begin position="67"/>
        <end position="116"/>
    </location>
</feature>
<dbReference type="Gene3D" id="3.30.40.10">
    <property type="entry name" value="Zinc/RING finger domain, C3HC4 (zinc finger)"/>
    <property type="match status" value="2"/>
</dbReference>
<dbReference type="Gene3D" id="2.30.130.40">
    <property type="entry name" value="LON domain-like"/>
    <property type="match status" value="1"/>
</dbReference>
<dbReference type="GO" id="GO:0061630">
    <property type="term" value="F:ubiquitin protein ligase activity"/>
    <property type="evidence" value="ECO:0007669"/>
    <property type="project" value="TreeGrafter"/>
</dbReference>
<dbReference type="PANTHER" id="PTHR23327">
    <property type="entry name" value="RING FINGER PROTEIN 127"/>
    <property type="match status" value="1"/>
</dbReference>
<dbReference type="GeneID" id="54549393"/>
<dbReference type="PANTHER" id="PTHR23327:SF42">
    <property type="entry name" value="LON PEPTIDASE N-TERMINAL DOMAIN AND RING FINGER PROTEIN C14F5.10C"/>
    <property type="match status" value="1"/>
</dbReference>
<dbReference type="PROSITE" id="PS50089">
    <property type="entry name" value="ZF_RING_2"/>
    <property type="match status" value="2"/>
</dbReference>
<evidence type="ECO:0000256" key="3">
    <source>
        <dbReference type="ARBA" id="ARBA00022833"/>
    </source>
</evidence>
<dbReference type="PROSITE" id="PS00518">
    <property type="entry name" value="ZF_RING_1"/>
    <property type="match status" value="2"/>
</dbReference>
<dbReference type="SMART" id="SM00464">
    <property type="entry name" value="LON"/>
    <property type="match status" value="1"/>
</dbReference>
<keyword evidence="3" id="KW-0862">Zinc</keyword>
<organism evidence="8 9">
    <name type="scientific">Westerdykella ornata</name>
    <dbReference type="NCBI Taxonomy" id="318751"/>
    <lineage>
        <taxon>Eukaryota</taxon>
        <taxon>Fungi</taxon>
        <taxon>Dikarya</taxon>
        <taxon>Ascomycota</taxon>
        <taxon>Pezizomycotina</taxon>
        <taxon>Dothideomycetes</taxon>
        <taxon>Pleosporomycetidae</taxon>
        <taxon>Pleosporales</taxon>
        <taxon>Sporormiaceae</taxon>
        <taxon>Westerdykella</taxon>
    </lineage>
</organism>
<protein>
    <recommendedName>
        <fullName evidence="10">ATP-dependent protease-like protein</fullName>
    </recommendedName>
</protein>
<dbReference type="Pfam" id="PF13445">
    <property type="entry name" value="zf-RING_UBOX"/>
    <property type="match status" value="2"/>
</dbReference>
<evidence type="ECO:0000259" key="6">
    <source>
        <dbReference type="PROSITE" id="PS50089"/>
    </source>
</evidence>
<dbReference type="RefSeq" id="XP_033659039.1">
    <property type="nucleotide sequence ID" value="XM_033796218.1"/>
</dbReference>
<gene>
    <name evidence="8" type="ORF">EI97DRAFT_390227</name>
</gene>
<feature type="region of interest" description="Disordered" evidence="5">
    <location>
        <begin position="1"/>
        <end position="26"/>
    </location>
</feature>
<dbReference type="EMBL" id="ML986484">
    <property type="protein sequence ID" value="KAF2281502.1"/>
    <property type="molecule type" value="Genomic_DNA"/>
</dbReference>
<dbReference type="InterPro" id="IPR013083">
    <property type="entry name" value="Znf_RING/FYVE/PHD"/>
</dbReference>
<dbReference type="InterPro" id="IPR027370">
    <property type="entry name" value="Znf-RING_euk"/>
</dbReference>
<accession>A0A6A6JY22</accession>
<evidence type="ECO:0000313" key="9">
    <source>
        <dbReference type="Proteomes" id="UP000800097"/>
    </source>
</evidence>
<evidence type="ECO:0000256" key="1">
    <source>
        <dbReference type="ARBA" id="ARBA00022723"/>
    </source>
</evidence>
<keyword evidence="1" id="KW-0479">Metal-binding</keyword>
<dbReference type="InterPro" id="IPR015947">
    <property type="entry name" value="PUA-like_sf"/>
</dbReference>
<dbReference type="InterPro" id="IPR017907">
    <property type="entry name" value="Znf_RING_CS"/>
</dbReference>
<keyword evidence="2 4" id="KW-0863">Zinc-finger</keyword>
<dbReference type="InterPro" id="IPR001841">
    <property type="entry name" value="Znf_RING"/>
</dbReference>
<dbReference type="InterPro" id="IPR003111">
    <property type="entry name" value="Lon_prtase_N"/>
</dbReference>
<dbReference type="Pfam" id="PF02190">
    <property type="entry name" value="LON_substr_bdg"/>
    <property type="match status" value="1"/>
</dbReference>
<dbReference type="SMART" id="SM00184">
    <property type="entry name" value="RING"/>
    <property type="match status" value="2"/>
</dbReference>
<dbReference type="InterPro" id="IPR046336">
    <property type="entry name" value="Lon_prtase_N_sf"/>
</dbReference>
<evidence type="ECO:0000313" key="8">
    <source>
        <dbReference type="EMBL" id="KAF2281502.1"/>
    </source>
</evidence>
<dbReference type="GO" id="GO:0008270">
    <property type="term" value="F:zinc ion binding"/>
    <property type="evidence" value="ECO:0007669"/>
    <property type="project" value="UniProtKB-KW"/>
</dbReference>
<reference evidence="8" key="1">
    <citation type="journal article" date="2020" name="Stud. Mycol.">
        <title>101 Dothideomycetes genomes: a test case for predicting lifestyles and emergence of pathogens.</title>
        <authorList>
            <person name="Haridas S."/>
            <person name="Albert R."/>
            <person name="Binder M."/>
            <person name="Bloem J."/>
            <person name="Labutti K."/>
            <person name="Salamov A."/>
            <person name="Andreopoulos B."/>
            <person name="Baker S."/>
            <person name="Barry K."/>
            <person name="Bills G."/>
            <person name="Bluhm B."/>
            <person name="Cannon C."/>
            <person name="Castanera R."/>
            <person name="Culley D."/>
            <person name="Daum C."/>
            <person name="Ezra D."/>
            <person name="Gonzalez J."/>
            <person name="Henrissat B."/>
            <person name="Kuo A."/>
            <person name="Liang C."/>
            <person name="Lipzen A."/>
            <person name="Lutzoni F."/>
            <person name="Magnuson J."/>
            <person name="Mondo S."/>
            <person name="Nolan M."/>
            <person name="Ohm R."/>
            <person name="Pangilinan J."/>
            <person name="Park H.-J."/>
            <person name="Ramirez L."/>
            <person name="Alfaro M."/>
            <person name="Sun H."/>
            <person name="Tritt A."/>
            <person name="Yoshinaga Y."/>
            <person name="Zwiers L.-H."/>
            <person name="Turgeon B."/>
            <person name="Goodwin S."/>
            <person name="Spatafora J."/>
            <person name="Crous P."/>
            <person name="Grigoriev I."/>
        </authorList>
    </citation>
    <scope>NUCLEOTIDE SEQUENCE</scope>
    <source>
        <strain evidence="8">CBS 379.55</strain>
    </source>
</reference>
<evidence type="ECO:0008006" key="10">
    <source>
        <dbReference type="Google" id="ProtNLM"/>
    </source>
</evidence>
<dbReference type="OrthoDB" id="264917at2759"/>
<feature type="domain" description="Lon N-terminal" evidence="7">
    <location>
        <begin position="317"/>
        <end position="558"/>
    </location>
</feature>
<proteinExistence type="predicted"/>
<dbReference type="PROSITE" id="PS51787">
    <property type="entry name" value="LON_N"/>
    <property type="match status" value="1"/>
</dbReference>
<evidence type="ECO:0000256" key="4">
    <source>
        <dbReference type="PROSITE-ProRule" id="PRU00175"/>
    </source>
</evidence>
<dbReference type="AlphaFoldDB" id="A0A6A6JY22"/>
<feature type="compositionally biased region" description="Polar residues" evidence="5">
    <location>
        <begin position="1"/>
        <end position="11"/>
    </location>
</feature>